<feature type="coiled-coil region" evidence="1">
    <location>
        <begin position="124"/>
        <end position="189"/>
    </location>
</feature>
<keyword evidence="2" id="KW-0732">Signal</keyword>
<dbReference type="Proteomes" id="UP000297014">
    <property type="component" value="Unassembled WGS sequence"/>
</dbReference>
<feature type="chain" id="PRO_5038961708" description="Cell-wall binding lipoprotein" evidence="2">
    <location>
        <begin position="28"/>
        <end position="219"/>
    </location>
</feature>
<dbReference type="InterPro" id="IPR036785">
    <property type="entry name" value="YkyA-like_sf"/>
</dbReference>
<dbReference type="EMBL" id="JALP01000097">
    <property type="protein sequence ID" value="THG91017.1"/>
    <property type="molecule type" value="Genomic_DNA"/>
</dbReference>
<feature type="coiled-coil region" evidence="1">
    <location>
        <begin position="37"/>
        <end position="90"/>
    </location>
</feature>
<dbReference type="Gene3D" id="1.20.120.570">
    <property type="entry name" value="YkyA-like"/>
    <property type="match status" value="1"/>
</dbReference>
<evidence type="ECO:0000313" key="4">
    <source>
        <dbReference type="Proteomes" id="UP000297014"/>
    </source>
</evidence>
<keyword evidence="1" id="KW-0175">Coiled coil</keyword>
<dbReference type="AlphaFoldDB" id="A0A4S4K295"/>
<dbReference type="Pfam" id="PF10368">
    <property type="entry name" value="YkyA"/>
    <property type="match status" value="1"/>
</dbReference>
<accession>A0A4S4K295</accession>
<gene>
    <name evidence="3" type="ORF">AJ85_07610</name>
</gene>
<dbReference type="RefSeq" id="WP_003320936.1">
    <property type="nucleotide sequence ID" value="NZ_ALPT02000004.1"/>
</dbReference>
<evidence type="ECO:0000256" key="2">
    <source>
        <dbReference type="SAM" id="SignalP"/>
    </source>
</evidence>
<proteinExistence type="predicted"/>
<evidence type="ECO:0000313" key="3">
    <source>
        <dbReference type="EMBL" id="THG91017.1"/>
    </source>
</evidence>
<comment type="caution">
    <text evidence="3">The sequence shown here is derived from an EMBL/GenBank/DDBJ whole genome shotgun (WGS) entry which is preliminary data.</text>
</comment>
<evidence type="ECO:0000256" key="1">
    <source>
        <dbReference type="SAM" id="Coils"/>
    </source>
</evidence>
<name>A0A4S4K295_ALKAL</name>
<dbReference type="SUPFAM" id="SSF140423">
    <property type="entry name" value="MW0975(SA0943)-like"/>
    <property type="match status" value="1"/>
</dbReference>
<feature type="signal peptide" evidence="2">
    <location>
        <begin position="1"/>
        <end position="27"/>
    </location>
</feature>
<sequence>MSVKKRWYMTLSLLMMLLLAACGNNVAEDVFTHLEQAVELESTFKQQQEVLKAAENNEQQLYEEVIDLGIDEFEKILSLTEEALASIETRESAIALEKESIEQSYEEFQKVEAFENEINEGEELEHYQTLREKMKARYDSYQDLHTAYIESINLDRELFELLQREDFELVELQEKIEEVNESYSSINETRDVFNQFTEEYNESKQAYYSAADLNWELNE</sequence>
<evidence type="ECO:0008006" key="5">
    <source>
        <dbReference type="Google" id="ProtNLM"/>
    </source>
</evidence>
<reference evidence="3 4" key="1">
    <citation type="submission" date="2014-01" db="EMBL/GenBank/DDBJ databases">
        <title>Draft genome sequencing of Bacillus alcalophilus CGMCC 1.3604.</title>
        <authorList>
            <person name="Yang J."/>
            <person name="Diao L."/>
            <person name="Yang S."/>
        </authorList>
    </citation>
    <scope>NUCLEOTIDE SEQUENCE [LARGE SCALE GENOMIC DNA]</scope>
    <source>
        <strain evidence="3 4">CGMCC 1.3604</strain>
    </source>
</reference>
<protein>
    <recommendedName>
        <fullName evidence="5">Cell-wall binding lipoprotein</fullName>
    </recommendedName>
</protein>
<organism evidence="3 4">
    <name type="scientific">Alkalihalobacillus alcalophilus ATCC 27647 = CGMCC 1.3604</name>
    <dbReference type="NCBI Taxonomy" id="1218173"/>
    <lineage>
        <taxon>Bacteria</taxon>
        <taxon>Bacillati</taxon>
        <taxon>Bacillota</taxon>
        <taxon>Bacilli</taxon>
        <taxon>Bacillales</taxon>
        <taxon>Bacillaceae</taxon>
        <taxon>Alkalihalobacillus</taxon>
    </lineage>
</organism>
<dbReference type="InterPro" id="IPR019454">
    <property type="entry name" value="Lipoprot_YkyA-like"/>
</dbReference>
<dbReference type="PROSITE" id="PS51257">
    <property type="entry name" value="PROKAR_LIPOPROTEIN"/>
    <property type="match status" value="1"/>
</dbReference>
<dbReference type="OrthoDB" id="2576511at2"/>